<reference evidence="1 2" key="1">
    <citation type="submission" date="2024-04" db="EMBL/GenBank/DDBJ databases">
        <title>genome sequences of Mucor flavus KT1a and Helicostylum pulchrum KT1b strains isolation_sourced from the surface of a dry-aged beef.</title>
        <authorList>
            <person name="Toyotome T."/>
            <person name="Hosono M."/>
            <person name="Torimaru M."/>
            <person name="Fukuda K."/>
            <person name="Mikami N."/>
        </authorList>
    </citation>
    <scope>NUCLEOTIDE SEQUENCE [LARGE SCALE GENOMIC DNA]</scope>
    <source>
        <strain evidence="1 2">KT1b</strain>
    </source>
</reference>
<dbReference type="PANTHER" id="PTHR11733:SF240">
    <property type="entry name" value="GH14155P-RELATED"/>
    <property type="match status" value="1"/>
</dbReference>
<dbReference type="InterPro" id="IPR024079">
    <property type="entry name" value="MetalloPept_cat_dom_sf"/>
</dbReference>
<evidence type="ECO:0000313" key="1">
    <source>
        <dbReference type="EMBL" id="GAA5796980.1"/>
    </source>
</evidence>
<dbReference type="Proteomes" id="UP001476247">
    <property type="component" value="Unassembled WGS sequence"/>
</dbReference>
<comment type="caution">
    <text evidence="1">The sequence shown here is derived from an EMBL/GenBank/DDBJ whole genome shotgun (WGS) entry which is preliminary data.</text>
</comment>
<name>A0ABP9XQC3_9FUNG</name>
<evidence type="ECO:0008006" key="3">
    <source>
        <dbReference type="Google" id="ProtNLM"/>
    </source>
</evidence>
<evidence type="ECO:0000313" key="2">
    <source>
        <dbReference type="Proteomes" id="UP001476247"/>
    </source>
</evidence>
<dbReference type="Gene3D" id="3.40.390.10">
    <property type="entry name" value="Collagenase (Catalytic Domain)"/>
    <property type="match status" value="1"/>
</dbReference>
<accession>A0ABP9XQC3</accession>
<gene>
    <name evidence="1" type="ORF">HPULCUR_002358</name>
</gene>
<protein>
    <recommendedName>
        <fullName evidence="3">Peptidase M13 N-terminal domain-containing protein</fullName>
    </recommendedName>
</protein>
<dbReference type="InterPro" id="IPR000718">
    <property type="entry name" value="Peptidase_M13"/>
</dbReference>
<keyword evidence="2" id="KW-1185">Reference proteome</keyword>
<sequence>MPPALSLLARQATSNVCTTPLCHAIGNEFAQYVNLNVDPCSDFFEYSCGAWVTSDEIETENDAADVYAINARHSLQNIISFLNGTFEELTEIIKTDDAGVHTQDKAEIDKKIS</sequence>
<organism evidence="1 2">
    <name type="scientific">Helicostylum pulchrum</name>
    <dbReference type="NCBI Taxonomy" id="562976"/>
    <lineage>
        <taxon>Eukaryota</taxon>
        <taxon>Fungi</taxon>
        <taxon>Fungi incertae sedis</taxon>
        <taxon>Mucoromycota</taxon>
        <taxon>Mucoromycotina</taxon>
        <taxon>Mucoromycetes</taxon>
        <taxon>Mucorales</taxon>
        <taxon>Mucorineae</taxon>
        <taxon>Mucoraceae</taxon>
        <taxon>Helicostylum</taxon>
    </lineage>
</organism>
<dbReference type="SUPFAM" id="SSF55486">
    <property type="entry name" value="Metalloproteases ('zincins'), catalytic domain"/>
    <property type="match status" value="1"/>
</dbReference>
<proteinExistence type="predicted"/>
<dbReference type="EMBL" id="BAABUJ010000007">
    <property type="protein sequence ID" value="GAA5796980.1"/>
    <property type="molecule type" value="Genomic_DNA"/>
</dbReference>
<dbReference type="PANTHER" id="PTHR11733">
    <property type="entry name" value="ZINC METALLOPROTEASE FAMILY M13 NEPRILYSIN-RELATED"/>
    <property type="match status" value="1"/>
</dbReference>
<dbReference type="PROSITE" id="PS51885">
    <property type="entry name" value="NEPRILYSIN"/>
    <property type="match status" value="1"/>
</dbReference>